<reference evidence="1" key="2">
    <citation type="submission" date="2020-09" db="EMBL/GenBank/DDBJ databases">
        <authorList>
            <person name="Sun Q."/>
            <person name="Kim S."/>
        </authorList>
    </citation>
    <scope>NUCLEOTIDE SEQUENCE</scope>
    <source>
        <strain evidence="1">KCTC 22164</strain>
    </source>
</reference>
<dbReference type="InterPro" id="IPR021372">
    <property type="entry name" value="DUF2989"/>
</dbReference>
<evidence type="ECO:0000313" key="2">
    <source>
        <dbReference type="Proteomes" id="UP000631300"/>
    </source>
</evidence>
<dbReference type="EMBL" id="BMXP01000001">
    <property type="protein sequence ID" value="GGW77033.1"/>
    <property type="molecule type" value="Genomic_DNA"/>
</dbReference>
<evidence type="ECO:0000313" key="1">
    <source>
        <dbReference type="EMBL" id="GGW77033.1"/>
    </source>
</evidence>
<comment type="caution">
    <text evidence="1">The sequence shown here is derived from an EMBL/GenBank/DDBJ whole genome shotgun (WGS) entry which is preliminary data.</text>
</comment>
<organism evidence="1 2">
    <name type="scientific">Alteromonas halophila</name>
    <dbReference type="NCBI Taxonomy" id="516698"/>
    <lineage>
        <taxon>Bacteria</taxon>
        <taxon>Pseudomonadati</taxon>
        <taxon>Pseudomonadota</taxon>
        <taxon>Gammaproteobacteria</taxon>
        <taxon>Alteromonadales</taxon>
        <taxon>Alteromonadaceae</taxon>
        <taxon>Alteromonas/Salinimonas group</taxon>
        <taxon>Alteromonas</taxon>
    </lineage>
</organism>
<sequence length="297" mass="34402">MTKLLINFKNVAHNGRKRQFFRKFSTLSVAVRSLPFSLLLLTGCDNLFEPTVAEICKDDPALCSDLNQDGWCRSEKATIIRLRHTHKDDKSEQYKYPLMLAFEDYLACVDKASGIEHIKYRDKEATRLKGVLTAQKELKRLSRETRHAADPYLSYYHWSRHGNKEALERFRQYMRSHDVQDPALLVFRAEEEVKRDLQRTTAILYEALSLYETADAVDMEIYHSLVSIALEQENYRLAYVWLKVTEYYDDEALTDSKTLMAARTELPFDVLDAVADEIISAINGGDFNADELQLARL</sequence>
<dbReference type="Pfam" id="PF11207">
    <property type="entry name" value="DUF2989"/>
    <property type="match status" value="1"/>
</dbReference>
<name>A0A918JGA6_9ALTE</name>
<protein>
    <recommendedName>
        <fullName evidence="3">DUF2989 domain-containing protein</fullName>
    </recommendedName>
</protein>
<evidence type="ECO:0008006" key="3">
    <source>
        <dbReference type="Google" id="ProtNLM"/>
    </source>
</evidence>
<dbReference type="RefSeq" id="WP_189403724.1">
    <property type="nucleotide sequence ID" value="NZ_BMXP01000001.1"/>
</dbReference>
<reference evidence="1" key="1">
    <citation type="journal article" date="2014" name="Int. J. Syst. Evol. Microbiol.">
        <title>Complete genome sequence of Corynebacterium casei LMG S-19264T (=DSM 44701T), isolated from a smear-ripened cheese.</title>
        <authorList>
            <consortium name="US DOE Joint Genome Institute (JGI-PGF)"/>
            <person name="Walter F."/>
            <person name="Albersmeier A."/>
            <person name="Kalinowski J."/>
            <person name="Ruckert C."/>
        </authorList>
    </citation>
    <scope>NUCLEOTIDE SEQUENCE</scope>
    <source>
        <strain evidence="1">KCTC 22164</strain>
    </source>
</reference>
<gene>
    <name evidence="1" type="ORF">GCM10007391_07420</name>
</gene>
<proteinExistence type="predicted"/>
<keyword evidence="2" id="KW-1185">Reference proteome</keyword>
<dbReference type="Proteomes" id="UP000631300">
    <property type="component" value="Unassembled WGS sequence"/>
</dbReference>
<dbReference type="AlphaFoldDB" id="A0A918JGA6"/>
<accession>A0A918JGA6</accession>